<dbReference type="Proteomes" id="UP000244940">
    <property type="component" value="Unassembled WGS sequence"/>
</dbReference>
<dbReference type="PANTHER" id="PTHR13847:SF289">
    <property type="entry name" value="GLYCINE OXIDASE"/>
    <property type="match status" value="1"/>
</dbReference>
<keyword evidence="4" id="KW-1185">Reference proteome</keyword>
<feature type="domain" description="FAD dependent oxidoreductase" evidence="2">
    <location>
        <begin position="40"/>
        <end position="354"/>
    </location>
</feature>
<evidence type="ECO:0000313" key="3">
    <source>
        <dbReference type="EMBL" id="PWE30172.1"/>
    </source>
</evidence>
<dbReference type="Gene3D" id="3.30.9.10">
    <property type="entry name" value="D-Amino Acid Oxidase, subunit A, domain 2"/>
    <property type="match status" value="1"/>
</dbReference>
<dbReference type="PANTHER" id="PTHR13847">
    <property type="entry name" value="SARCOSINE DEHYDROGENASE-RELATED"/>
    <property type="match status" value="1"/>
</dbReference>
<reference evidence="3 4" key="1">
    <citation type="submission" date="2018-05" db="EMBL/GenBank/DDBJ databases">
        <title>Pararhodobacter marina sp. nov., isolated from deep-sea water of the Indian Ocean.</title>
        <authorList>
            <person name="Lai Q.Sr."/>
            <person name="Liu X."/>
            <person name="Shao Z."/>
        </authorList>
    </citation>
    <scope>NUCLEOTIDE SEQUENCE [LARGE SCALE GENOMIC DNA]</scope>
    <source>
        <strain evidence="3 4">CIC4N-9</strain>
    </source>
</reference>
<accession>A0A2U2CE91</accession>
<sequence>MGNPSIRAGLRPDRPRRPAVQVSLRLRAAIGPGIGGWTMRVAVIGAGILGASVGLYLREGGASVTLYDAGEGQATPGSFGWINASWGNDPAYRALRLASMDLWPALGAAFPGAGYRRCGGLLWDLPEADLRALEQETGDYGRIVDRAAAAAVEPGLRALPELAFHAPGEAQVEPQAAARLMAGAVERLRVEALEPGTGGVSLRTVDGTARFDAAVIAAGTASASLLEPLGLGLEMSAPVGHLAWSEPVAPVLRGLVMMPDMHLRQNAEGRIVLGEDFGGGDGSGDAEDTARDLLARAGERLGVTLALSRVTRAARPVPGDGRPALGALPLPGLYLALSHSGVTLAPLIGQALAAEILTGARDPLVARYAPDRVLYSA</sequence>
<dbReference type="AlphaFoldDB" id="A0A2U2CE91"/>
<gene>
    <name evidence="3" type="ORF">C4N9_05595</name>
</gene>
<dbReference type="Gene3D" id="3.50.50.60">
    <property type="entry name" value="FAD/NAD(P)-binding domain"/>
    <property type="match status" value="1"/>
</dbReference>
<organism evidence="3 4">
    <name type="scientific">Pararhodobacter marinus</name>
    <dbReference type="NCBI Taxonomy" id="2184063"/>
    <lineage>
        <taxon>Bacteria</taxon>
        <taxon>Pseudomonadati</taxon>
        <taxon>Pseudomonadota</taxon>
        <taxon>Alphaproteobacteria</taxon>
        <taxon>Rhodobacterales</taxon>
        <taxon>Paracoccaceae</taxon>
        <taxon>Pararhodobacter</taxon>
    </lineage>
</organism>
<dbReference type="SUPFAM" id="SSF51905">
    <property type="entry name" value="FAD/NAD(P)-binding domain"/>
    <property type="match status" value="1"/>
</dbReference>
<dbReference type="OrthoDB" id="8993739at2"/>
<evidence type="ECO:0000256" key="1">
    <source>
        <dbReference type="ARBA" id="ARBA00023002"/>
    </source>
</evidence>
<evidence type="ECO:0000313" key="4">
    <source>
        <dbReference type="Proteomes" id="UP000244940"/>
    </source>
</evidence>
<dbReference type="InterPro" id="IPR036188">
    <property type="entry name" value="FAD/NAD-bd_sf"/>
</dbReference>
<name>A0A2U2CE91_9RHOB</name>
<dbReference type="Pfam" id="PF01266">
    <property type="entry name" value="DAO"/>
    <property type="match status" value="1"/>
</dbReference>
<dbReference type="GO" id="GO:0005737">
    <property type="term" value="C:cytoplasm"/>
    <property type="evidence" value="ECO:0007669"/>
    <property type="project" value="TreeGrafter"/>
</dbReference>
<dbReference type="GO" id="GO:0016491">
    <property type="term" value="F:oxidoreductase activity"/>
    <property type="evidence" value="ECO:0007669"/>
    <property type="project" value="UniProtKB-KW"/>
</dbReference>
<dbReference type="InterPro" id="IPR006076">
    <property type="entry name" value="FAD-dep_OxRdtase"/>
</dbReference>
<dbReference type="EMBL" id="QEYD01000003">
    <property type="protein sequence ID" value="PWE30172.1"/>
    <property type="molecule type" value="Genomic_DNA"/>
</dbReference>
<evidence type="ECO:0000259" key="2">
    <source>
        <dbReference type="Pfam" id="PF01266"/>
    </source>
</evidence>
<protein>
    <submittedName>
        <fullName evidence="3">D-amino-acid oxidase</fullName>
    </submittedName>
</protein>
<proteinExistence type="predicted"/>
<keyword evidence="1" id="KW-0560">Oxidoreductase</keyword>
<comment type="caution">
    <text evidence="3">The sequence shown here is derived from an EMBL/GenBank/DDBJ whole genome shotgun (WGS) entry which is preliminary data.</text>
</comment>